<evidence type="ECO:0000256" key="2">
    <source>
        <dbReference type="PROSITE-ProRule" id="PRU00703"/>
    </source>
</evidence>
<dbReference type="EMBL" id="JASCXX010000002">
    <property type="protein sequence ID" value="MDI6447817.1"/>
    <property type="molecule type" value="Genomic_DNA"/>
</dbReference>
<evidence type="ECO:0000256" key="3">
    <source>
        <dbReference type="SAM" id="MobiDB-lite"/>
    </source>
</evidence>
<comment type="caution">
    <text evidence="5">The sequence shown here is derived from an EMBL/GenBank/DDBJ whole genome shotgun (WGS) entry which is preliminary data.</text>
</comment>
<proteinExistence type="predicted"/>
<dbReference type="AlphaFoldDB" id="A0AAW6TQ87"/>
<dbReference type="SMART" id="SM00116">
    <property type="entry name" value="CBS"/>
    <property type="match status" value="4"/>
</dbReference>
<dbReference type="PANTHER" id="PTHR43080">
    <property type="entry name" value="CBS DOMAIN-CONTAINING PROTEIN CBSX3, MITOCHONDRIAL"/>
    <property type="match status" value="1"/>
</dbReference>
<dbReference type="Pfam" id="PF00571">
    <property type="entry name" value="CBS"/>
    <property type="match status" value="4"/>
</dbReference>
<dbReference type="RefSeq" id="WP_349243229.1">
    <property type="nucleotide sequence ID" value="NZ_JASCXX010000002.1"/>
</dbReference>
<accession>A0AAW6TQ87</accession>
<feature type="domain" description="CBS" evidence="4">
    <location>
        <begin position="227"/>
        <end position="283"/>
    </location>
</feature>
<evidence type="ECO:0000313" key="5">
    <source>
        <dbReference type="EMBL" id="MDI6447817.1"/>
    </source>
</evidence>
<protein>
    <submittedName>
        <fullName evidence="5">CBS domain-containing protein</fullName>
    </submittedName>
</protein>
<evidence type="ECO:0000313" key="6">
    <source>
        <dbReference type="Proteomes" id="UP001431776"/>
    </source>
</evidence>
<dbReference type="SUPFAM" id="SSF54631">
    <property type="entry name" value="CBS-domain pair"/>
    <property type="match status" value="2"/>
</dbReference>
<dbReference type="InterPro" id="IPR000644">
    <property type="entry name" value="CBS_dom"/>
</dbReference>
<dbReference type="InterPro" id="IPR046342">
    <property type="entry name" value="CBS_dom_sf"/>
</dbReference>
<feature type="domain" description="CBS" evidence="4">
    <location>
        <begin position="100"/>
        <end position="158"/>
    </location>
</feature>
<keyword evidence="1 2" id="KW-0129">CBS domain</keyword>
<dbReference type="Proteomes" id="UP001431776">
    <property type="component" value="Unassembled WGS sequence"/>
</dbReference>
<feature type="domain" description="CBS" evidence="4">
    <location>
        <begin position="162"/>
        <end position="219"/>
    </location>
</feature>
<sequence length="343" mass="37121">MGTSTDHFGAAGTPHAILPCRLPSDGKRLKVSDIMGREIITANADDSVFAAAKRMSENNISCVVVTDEEMVIGILTDKDILKGIAADDTDFHRLRISQRMSSPVEVIPPDDLVVVAGQLMETRGIKRLPVVDAGALVGIVTQTDIMRGLISISPLGAVSEVMSAKVATIETGATIAEAARIMAANGISCLVAMHRQELAGILTEKDLLKRIVALHKDPTTTQVVEIMSFPVVAIPPDYSVLSAGRKMDTMRLHRLVVMDRTRKVCGVITQTDIMRAVRREMERLQKAHPLLDVELRTVLECLTDDTEKLRGLLGAMGDVARETEPTDQALPDSPSLPETHPPT</sequence>
<dbReference type="PROSITE" id="PS51371">
    <property type="entry name" value="CBS"/>
    <property type="match status" value="4"/>
</dbReference>
<evidence type="ECO:0000259" key="4">
    <source>
        <dbReference type="PROSITE" id="PS51371"/>
    </source>
</evidence>
<name>A0AAW6TQ87_9BACT</name>
<feature type="domain" description="CBS" evidence="4">
    <location>
        <begin position="35"/>
        <end position="91"/>
    </location>
</feature>
<dbReference type="InterPro" id="IPR051257">
    <property type="entry name" value="Diverse_CBS-Domain"/>
</dbReference>
<evidence type="ECO:0000256" key="1">
    <source>
        <dbReference type="ARBA" id="ARBA00023122"/>
    </source>
</evidence>
<reference evidence="5" key="1">
    <citation type="submission" date="2023-05" db="EMBL/GenBank/DDBJ databases">
        <title>Anaerotaeda fermentans gen. nov., sp. nov., a novel anaerobic planctomycete of the new family within the order Sedimentisphaerales isolated from Taman Peninsula, Russia.</title>
        <authorList>
            <person name="Khomyakova M.A."/>
            <person name="Merkel A.Y."/>
            <person name="Slobodkin A.I."/>
        </authorList>
    </citation>
    <scope>NUCLEOTIDE SEQUENCE</scope>
    <source>
        <strain evidence="5">M17dextr</strain>
    </source>
</reference>
<dbReference type="PANTHER" id="PTHR43080:SF2">
    <property type="entry name" value="CBS DOMAIN-CONTAINING PROTEIN"/>
    <property type="match status" value="1"/>
</dbReference>
<organism evidence="5 6">
    <name type="scientific">Anaerobaca lacustris</name>
    <dbReference type="NCBI Taxonomy" id="3044600"/>
    <lineage>
        <taxon>Bacteria</taxon>
        <taxon>Pseudomonadati</taxon>
        <taxon>Planctomycetota</taxon>
        <taxon>Phycisphaerae</taxon>
        <taxon>Sedimentisphaerales</taxon>
        <taxon>Anaerobacaceae</taxon>
        <taxon>Anaerobaca</taxon>
    </lineage>
</organism>
<dbReference type="Gene3D" id="3.10.580.10">
    <property type="entry name" value="CBS-domain"/>
    <property type="match status" value="2"/>
</dbReference>
<gene>
    <name evidence="5" type="ORF">QJ522_02080</name>
</gene>
<feature type="region of interest" description="Disordered" evidence="3">
    <location>
        <begin position="321"/>
        <end position="343"/>
    </location>
</feature>
<keyword evidence="6" id="KW-1185">Reference proteome</keyword>